<evidence type="ECO:0000313" key="5">
    <source>
        <dbReference type="Proteomes" id="UP000318571"/>
    </source>
</evidence>
<dbReference type="OMA" id="CAQITIQ"/>
<feature type="region of interest" description="Disordered" evidence="2">
    <location>
        <begin position="18"/>
        <end position="39"/>
    </location>
</feature>
<dbReference type="InterPro" id="IPR021950">
    <property type="entry name" value="Spt20"/>
</dbReference>
<dbReference type="InterPro" id="IPR046468">
    <property type="entry name" value="Spt20-like_SEP"/>
</dbReference>
<feature type="compositionally biased region" description="Polar residues" evidence="2">
    <location>
        <begin position="579"/>
        <end position="597"/>
    </location>
</feature>
<dbReference type="PANTHER" id="PTHR13526:SF8">
    <property type="entry name" value="TRANSCRIPTION FACTOR SPT20 HOMOLOG"/>
    <property type="match status" value="1"/>
</dbReference>
<reference evidence="4 5" key="1">
    <citation type="journal article" date="2018" name="Nat. Ecol. Evol.">
        <title>Genomic signatures of mitonuclear coevolution across populations of Tigriopus californicus.</title>
        <authorList>
            <person name="Barreto F.S."/>
            <person name="Watson E.T."/>
            <person name="Lima T.G."/>
            <person name="Willett C.S."/>
            <person name="Edmands S."/>
            <person name="Li W."/>
            <person name="Burton R.S."/>
        </authorList>
    </citation>
    <scope>NUCLEOTIDE SEQUENCE [LARGE SCALE GENOMIC DNA]</scope>
    <source>
        <strain evidence="4 5">San Diego</strain>
    </source>
</reference>
<proteinExistence type="inferred from homology"/>
<dbReference type="EMBL" id="VCGU01000459">
    <property type="protein sequence ID" value="TRY61618.1"/>
    <property type="molecule type" value="Genomic_DNA"/>
</dbReference>
<dbReference type="OrthoDB" id="1932706at2759"/>
<dbReference type="STRING" id="6832.A0A553N868"/>
<feature type="non-terminal residue" evidence="4">
    <location>
        <position position="890"/>
    </location>
</feature>
<feature type="compositionally biased region" description="Polar residues" evidence="2">
    <location>
        <begin position="691"/>
        <end position="708"/>
    </location>
</feature>
<feature type="compositionally biased region" description="Low complexity" evidence="2">
    <location>
        <begin position="679"/>
        <end position="690"/>
    </location>
</feature>
<dbReference type="AlphaFoldDB" id="A0A553N868"/>
<feature type="region of interest" description="Disordered" evidence="2">
    <location>
        <begin position="868"/>
        <end position="890"/>
    </location>
</feature>
<feature type="compositionally biased region" description="Polar residues" evidence="2">
    <location>
        <begin position="632"/>
        <end position="645"/>
    </location>
</feature>
<dbReference type="Proteomes" id="UP000318571">
    <property type="component" value="Chromosome 8"/>
</dbReference>
<gene>
    <name evidence="4" type="ORF">TCAL_13486</name>
</gene>
<dbReference type="PANTHER" id="PTHR13526">
    <property type="entry name" value="TRANSCRIPTION FACTOR SPT20 HOMOLOG"/>
    <property type="match status" value="1"/>
</dbReference>
<feature type="compositionally biased region" description="Low complexity" evidence="2">
    <location>
        <begin position="28"/>
        <end position="39"/>
    </location>
</feature>
<feature type="compositionally biased region" description="Low complexity" evidence="2">
    <location>
        <begin position="868"/>
        <end position="881"/>
    </location>
</feature>
<accession>A0A553N868</accession>
<feature type="region of interest" description="Disordered" evidence="2">
    <location>
        <begin position="334"/>
        <end position="375"/>
    </location>
</feature>
<feature type="compositionally biased region" description="Polar residues" evidence="2">
    <location>
        <begin position="344"/>
        <end position="368"/>
    </location>
</feature>
<feature type="region of interest" description="Disordered" evidence="2">
    <location>
        <begin position="531"/>
        <end position="557"/>
    </location>
</feature>
<protein>
    <recommendedName>
        <fullName evidence="3">Spt20-like SEP domain-containing protein</fullName>
    </recommendedName>
</protein>
<evidence type="ECO:0000256" key="1">
    <source>
        <dbReference type="ARBA" id="ARBA00009112"/>
    </source>
</evidence>
<sequence length="890" mass="95568">MALMAPRVPGEIGVSACRARAGPDLDPGEPGQPGQTGQPLGVLLSRAERHWDLAEHDLSLAKSVMERPSPAGVKSESPSLYARLLALHVQESQKEPQSSHLNPCSNLLSQLCGRDPSLRRLIVTLEARGYTCHVTAAAPAADLELLKLPYEEEDLLGYIDAQEIPPLLLDLLDGLKFNLFYEGCLIVEVRDLRRKSPALLGVGGGTAARPVVLGGCEVHHVLLKPTTQSIICDSNLLAQQSAKVLSSEERVALEAQVVLQTQTKPLCLDPDPVVSIMAKKADVAQKKLSSVATRRAMNKHSQVGLNRKRKLEQCSAPKEVALLDFIQTLSSKRTKGSPSEALQRHQSLAKQKLRSQSSSESVWNSGASPTDLLPSLEAPQATKVLEFARPMVKRTEVTDMTPHIVEEYILETAERGSQRVYHTRLTIFQRLANDEYLGELYVERDYRENDNKGSTCRFVLGTRPHALRYINQFTEIFTEEGRKSVKITHKVPNQAPRVSCTPGMRERINNERAALNRITAPIPVSQANSAPATAVSSQAQQVASNGSSSGASVVSPNVQVGTPQPAVLQKKIISMQPTASSTAPILQQQLSSPTTSIQQQLPLHPLPPTQSVNVSRATSVPVVSAPRIINNGPPTSVVSQNPLTSPHTPQQPMLPLTPHPMTPMAQPSPAPTTPLSVAPTTPMTPQQPSPAIQNLNPPTPNASTNGPQDMQEQAISAIMQSLMNDSDQFEAEKCKQQHLPSPVSGQLVGGAQLPTRPVPPASLAGVVSNSKPITSTCGSANSKLMANRVTFQNLLSAQVQTPPPATPPSPSSVGNTPSKANSMPQLAAQLSRPVNLPPTYTQAVAQAQIQAHVVQTSSDGEARTLIVQQQGQSQPQILRRQSSSGVGDLT</sequence>
<feature type="region of interest" description="Disordered" evidence="2">
    <location>
        <begin position="799"/>
        <end position="825"/>
    </location>
</feature>
<comment type="similarity">
    <text evidence="1">Belongs to the SPT20 family.</text>
</comment>
<evidence type="ECO:0000256" key="2">
    <source>
        <dbReference type="SAM" id="MobiDB-lite"/>
    </source>
</evidence>
<evidence type="ECO:0000313" key="4">
    <source>
        <dbReference type="EMBL" id="TRY61618.1"/>
    </source>
</evidence>
<keyword evidence="5" id="KW-1185">Reference proteome</keyword>
<comment type="caution">
    <text evidence="4">The sequence shown here is derived from an EMBL/GenBank/DDBJ whole genome shotgun (WGS) entry which is preliminary data.</text>
</comment>
<feature type="domain" description="Spt20-like SEP" evidence="3">
    <location>
        <begin position="148"/>
        <end position="277"/>
    </location>
</feature>
<name>A0A553N868_TIGCA</name>
<organism evidence="4 5">
    <name type="scientific">Tigriopus californicus</name>
    <name type="common">Marine copepod</name>
    <dbReference type="NCBI Taxonomy" id="6832"/>
    <lineage>
        <taxon>Eukaryota</taxon>
        <taxon>Metazoa</taxon>
        <taxon>Ecdysozoa</taxon>
        <taxon>Arthropoda</taxon>
        <taxon>Crustacea</taxon>
        <taxon>Multicrustacea</taxon>
        <taxon>Hexanauplia</taxon>
        <taxon>Copepoda</taxon>
        <taxon>Harpacticoida</taxon>
        <taxon>Harpacticidae</taxon>
        <taxon>Tigriopus</taxon>
    </lineage>
</organism>
<feature type="compositionally biased region" description="Pro residues" evidence="2">
    <location>
        <begin position="801"/>
        <end position="810"/>
    </location>
</feature>
<feature type="compositionally biased region" description="Polar residues" evidence="2">
    <location>
        <begin position="814"/>
        <end position="824"/>
    </location>
</feature>
<evidence type="ECO:0000259" key="3">
    <source>
        <dbReference type="Pfam" id="PF12090"/>
    </source>
</evidence>
<dbReference type="GO" id="GO:0000124">
    <property type="term" value="C:SAGA complex"/>
    <property type="evidence" value="ECO:0007669"/>
    <property type="project" value="InterPro"/>
</dbReference>
<dbReference type="GO" id="GO:0003712">
    <property type="term" value="F:transcription coregulator activity"/>
    <property type="evidence" value="ECO:0007669"/>
    <property type="project" value="InterPro"/>
</dbReference>
<feature type="region of interest" description="Disordered" evidence="2">
    <location>
        <begin position="579"/>
        <end position="708"/>
    </location>
</feature>
<feature type="compositionally biased region" description="Pro residues" evidence="2">
    <location>
        <begin position="655"/>
        <end position="672"/>
    </location>
</feature>
<dbReference type="GO" id="GO:0006357">
    <property type="term" value="P:regulation of transcription by RNA polymerase II"/>
    <property type="evidence" value="ECO:0007669"/>
    <property type="project" value="TreeGrafter"/>
</dbReference>
<dbReference type="Pfam" id="PF12090">
    <property type="entry name" value="Spt20_SEP"/>
    <property type="match status" value="1"/>
</dbReference>